<accession>A0A7S4HXR0</accession>
<keyword evidence="1" id="KW-0472">Membrane</keyword>
<evidence type="ECO:0000313" key="2">
    <source>
        <dbReference type="EMBL" id="CAE2212637.1"/>
    </source>
</evidence>
<evidence type="ECO:0000256" key="1">
    <source>
        <dbReference type="SAM" id="Phobius"/>
    </source>
</evidence>
<organism evidence="2">
    <name type="scientific">Odontella aurita</name>
    <dbReference type="NCBI Taxonomy" id="265563"/>
    <lineage>
        <taxon>Eukaryota</taxon>
        <taxon>Sar</taxon>
        <taxon>Stramenopiles</taxon>
        <taxon>Ochrophyta</taxon>
        <taxon>Bacillariophyta</taxon>
        <taxon>Mediophyceae</taxon>
        <taxon>Biddulphiophycidae</taxon>
        <taxon>Eupodiscales</taxon>
        <taxon>Odontellaceae</taxon>
        <taxon>Odontella</taxon>
    </lineage>
</organism>
<sequence length="102" mass="11636">MDDLPSSEESMSAVESLFFREKFLVDDREPIFTFATTALFGFGDGGKNTYGILPVNWRFWYQATLLLLLQSVLSMTVAIVAYRFILPRRRSPSSRISSRSES</sequence>
<name>A0A7S4HXR0_9STRA</name>
<keyword evidence="1" id="KW-0812">Transmembrane</keyword>
<dbReference type="AlphaFoldDB" id="A0A7S4HXR0"/>
<feature type="transmembrane region" description="Helical" evidence="1">
    <location>
        <begin position="59"/>
        <end position="85"/>
    </location>
</feature>
<proteinExistence type="predicted"/>
<protein>
    <submittedName>
        <fullName evidence="2">Uncharacterized protein</fullName>
    </submittedName>
</protein>
<gene>
    <name evidence="2" type="ORF">OAUR00152_LOCUS5134</name>
</gene>
<reference evidence="2" key="1">
    <citation type="submission" date="2021-01" db="EMBL/GenBank/DDBJ databases">
        <authorList>
            <person name="Corre E."/>
            <person name="Pelletier E."/>
            <person name="Niang G."/>
            <person name="Scheremetjew M."/>
            <person name="Finn R."/>
            <person name="Kale V."/>
            <person name="Holt S."/>
            <person name="Cochrane G."/>
            <person name="Meng A."/>
            <person name="Brown T."/>
            <person name="Cohen L."/>
        </authorList>
    </citation>
    <scope>NUCLEOTIDE SEQUENCE</scope>
    <source>
        <strain evidence="2">Isolate 1302-5</strain>
    </source>
</reference>
<keyword evidence="1" id="KW-1133">Transmembrane helix</keyword>
<dbReference type="EMBL" id="HBKQ01007643">
    <property type="protein sequence ID" value="CAE2212637.1"/>
    <property type="molecule type" value="Transcribed_RNA"/>
</dbReference>